<dbReference type="InterPro" id="IPR042526">
    <property type="entry name" value="Atg5_HR"/>
</dbReference>
<dbReference type="InterPro" id="IPR021942">
    <property type="entry name" value="DUF3557"/>
</dbReference>
<feature type="transmembrane region" description="Helical" evidence="1">
    <location>
        <begin position="368"/>
        <end position="390"/>
    </location>
</feature>
<dbReference type="PANTHER" id="PTHR31379:SF1">
    <property type="entry name" value="F-BOX C PROTEIN-RELATED"/>
    <property type="match status" value="1"/>
</dbReference>
<comment type="caution">
    <text evidence="2">The sequence shown here is derived from an EMBL/GenBank/DDBJ whole genome shotgun (WGS) entry which is preliminary data.</text>
</comment>
<dbReference type="Gene3D" id="1.10.246.190">
    <property type="entry name" value="Autophagy protein Apg5, helix rich domain"/>
    <property type="match status" value="1"/>
</dbReference>
<keyword evidence="1" id="KW-0472">Membrane</keyword>
<dbReference type="Proteomes" id="UP000483820">
    <property type="component" value="Chromosome II"/>
</dbReference>
<keyword evidence="1" id="KW-1133">Transmembrane helix</keyword>
<sequence>MPVELSYPGLKCVLEFLEANKRIHISSRSPRLKHIERCVPLYLNTLYFRPNVVKLNEITYAIVERNEETTDHPQSELKCGDILIGPRTPVYSRMYPTINFFKQAHRPVERRVQEKEGMQNYEIIRKVLQGLIGERKNIGLDQLVFEQCHSTILRLPSNFKVRIRRLDSGVINPEYLLPLIDFSSFPLKELRLRFPGKLDQPIVQSSEKLVIFVTEQYFSDFSVDILNLPNGSVIIECSSLSEDAYSNIIDYWLDEKRETGKCFMITGGQTKMIETAIDLMKKYDGKMVKWNSTEFSSNPQTNYISIPLNDDLVIAIYAVTHRKDKWNSSHQIVMKTMPINSFIPAEDFSEDKTLIEIKATENPRQNDLFVVSVFLSTAAIVLIAFFAILYKSFTNPTHN</sequence>
<gene>
    <name evidence="2" type="ORF">GCK72_007317</name>
</gene>
<protein>
    <submittedName>
        <fullName evidence="2">Uncharacterized protein</fullName>
    </submittedName>
</protein>
<dbReference type="AlphaFoldDB" id="A0A6A5HHN7"/>
<name>A0A6A5HHN7_CAERE</name>
<evidence type="ECO:0000313" key="3">
    <source>
        <dbReference type="Proteomes" id="UP000483820"/>
    </source>
</evidence>
<organism evidence="2 3">
    <name type="scientific">Caenorhabditis remanei</name>
    <name type="common">Caenorhabditis vulgaris</name>
    <dbReference type="NCBI Taxonomy" id="31234"/>
    <lineage>
        <taxon>Eukaryota</taxon>
        <taxon>Metazoa</taxon>
        <taxon>Ecdysozoa</taxon>
        <taxon>Nematoda</taxon>
        <taxon>Chromadorea</taxon>
        <taxon>Rhabditida</taxon>
        <taxon>Rhabditina</taxon>
        <taxon>Rhabditomorpha</taxon>
        <taxon>Rhabditoidea</taxon>
        <taxon>Rhabditidae</taxon>
        <taxon>Peloderinae</taxon>
        <taxon>Caenorhabditis</taxon>
    </lineage>
</organism>
<evidence type="ECO:0000313" key="2">
    <source>
        <dbReference type="EMBL" id="KAF1767358.1"/>
    </source>
</evidence>
<reference evidence="2 3" key="1">
    <citation type="submission" date="2019-12" db="EMBL/GenBank/DDBJ databases">
        <title>Chromosome-level assembly of the Caenorhabditis remanei genome.</title>
        <authorList>
            <person name="Teterina A.A."/>
            <person name="Willis J.H."/>
            <person name="Phillips P.C."/>
        </authorList>
    </citation>
    <scope>NUCLEOTIDE SEQUENCE [LARGE SCALE GENOMIC DNA]</scope>
    <source>
        <strain evidence="2 3">PX506</strain>
        <tissue evidence="2">Whole organism</tissue>
    </source>
</reference>
<accession>A0A6A5HHN7</accession>
<dbReference type="CTD" id="9807393"/>
<dbReference type="Pfam" id="PF12078">
    <property type="entry name" value="DUF3557"/>
    <property type="match status" value="1"/>
</dbReference>
<proteinExistence type="predicted"/>
<dbReference type="GeneID" id="9807393"/>
<dbReference type="KEGG" id="crq:GCK72_007317"/>
<dbReference type="PANTHER" id="PTHR31379">
    <property type="entry name" value="F-BOX C PROTEIN-RELATED-RELATED"/>
    <property type="match status" value="1"/>
</dbReference>
<dbReference type="RefSeq" id="XP_003095193.2">
    <property type="nucleotide sequence ID" value="XM_003095145.2"/>
</dbReference>
<evidence type="ECO:0000256" key="1">
    <source>
        <dbReference type="SAM" id="Phobius"/>
    </source>
</evidence>
<keyword evidence="1" id="KW-0812">Transmembrane</keyword>
<dbReference type="EMBL" id="WUAV01000002">
    <property type="protein sequence ID" value="KAF1767358.1"/>
    <property type="molecule type" value="Genomic_DNA"/>
</dbReference>